<name>G5A6G2_PHYSP</name>
<dbReference type="InterPro" id="IPR027038">
    <property type="entry name" value="RanGap"/>
</dbReference>
<dbReference type="Gene3D" id="3.80.10.10">
    <property type="entry name" value="Ribonuclease Inhibitor"/>
    <property type="match status" value="1"/>
</dbReference>
<dbReference type="InParanoid" id="G5A6G2"/>
<keyword evidence="2" id="KW-0433">Leucine-rich repeat</keyword>
<accession>G5A6G2</accession>
<dbReference type="GO" id="GO:0031267">
    <property type="term" value="F:small GTPase binding"/>
    <property type="evidence" value="ECO:0007669"/>
    <property type="project" value="TreeGrafter"/>
</dbReference>
<dbReference type="GO" id="GO:0048471">
    <property type="term" value="C:perinuclear region of cytoplasm"/>
    <property type="evidence" value="ECO:0007669"/>
    <property type="project" value="TreeGrafter"/>
</dbReference>
<evidence type="ECO:0000256" key="1">
    <source>
        <dbReference type="ARBA" id="ARBA00022468"/>
    </source>
</evidence>
<dbReference type="GO" id="GO:0005634">
    <property type="term" value="C:nucleus"/>
    <property type="evidence" value="ECO:0007669"/>
    <property type="project" value="TreeGrafter"/>
</dbReference>
<feature type="coiled-coil region" evidence="4">
    <location>
        <begin position="355"/>
        <end position="382"/>
    </location>
</feature>
<evidence type="ECO:0000256" key="4">
    <source>
        <dbReference type="SAM" id="Coils"/>
    </source>
</evidence>
<dbReference type="SUPFAM" id="SSF52047">
    <property type="entry name" value="RNI-like"/>
    <property type="match status" value="1"/>
</dbReference>
<dbReference type="InterPro" id="IPR001611">
    <property type="entry name" value="Leu-rich_rpt"/>
</dbReference>
<evidence type="ECO:0000313" key="5">
    <source>
        <dbReference type="EMBL" id="EGZ08917.1"/>
    </source>
</evidence>
<dbReference type="GO" id="GO:0005829">
    <property type="term" value="C:cytosol"/>
    <property type="evidence" value="ECO:0007669"/>
    <property type="project" value="TreeGrafter"/>
</dbReference>
<dbReference type="KEGG" id="psoj:PHYSODRAFT_318767"/>
<sequence>MTNHDLQRFIACLSTAPVLRSLNLSHNLCSFASVHKLREMVELKALSSLRELLCVAITADEVAMGHLLEVFQAKPLWCPHLEVVDVSGNPLSNPKAANQLARVFTSSRQLSSGWPELTHLNLSSMHLSDDGLRTIATAMLENRPTKIQHLDISDNSVQSSIDIFVRALAAGKLLHLRSLAIADNELRALEFEALSSTLATNCCPRLQVLDLSANFARGEGIARFCPFLLSPPAKRLWALDLSDNEIPHRGLLRLNETLARGNCKELHELNLSRNAELKAIASFLDLIRGDGLPSLTILQVGYAQTRSEGHDLVQDTLRRRSRRLKQLRFEERLTAIQLDNDAKAERDQIRCRRQSQHLREVYDHLENEADRALRRRKQLKKSSQLHIHQEITRQKQQRAHARLCRQLDLDVHAA</sequence>
<dbReference type="PANTHER" id="PTHR24113:SF12">
    <property type="entry name" value="RAN GTPASE-ACTIVATING PROTEIN 1"/>
    <property type="match status" value="1"/>
</dbReference>
<protein>
    <submittedName>
        <fullName evidence="5">Uncharacterized protein</fullName>
    </submittedName>
</protein>
<dbReference type="GO" id="GO:0006913">
    <property type="term" value="P:nucleocytoplasmic transport"/>
    <property type="evidence" value="ECO:0007669"/>
    <property type="project" value="TreeGrafter"/>
</dbReference>
<organism evidence="5 6">
    <name type="scientific">Phytophthora sojae (strain P6497)</name>
    <name type="common">Soybean stem and root rot agent</name>
    <name type="synonym">Phytophthora megasperma f. sp. glycines</name>
    <dbReference type="NCBI Taxonomy" id="1094619"/>
    <lineage>
        <taxon>Eukaryota</taxon>
        <taxon>Sar</taxon>
        <taxon>Stramenopiles</taxon>
        <taxon>Oomycota</taxon>
        <taxon>Peronosporomycetes</taxon>
        <taxon>Peronosporales</taxon>
        <taxon>Peronosporaceae</taxon>
        <taxon>Phytophthora</taxon>
    </lineage>
</organism>
<evidence type="ECO:0000313" key="6">
    <source>
        <dbReference type="Proteomes" id="UP000002640"/>
    </source>
</evidence>
<keyword evidence="3" id="KW-0677">Repeat</keyword>
<proteinExistence type="predicted"/>
<keyword evidence="4" id="KW-0175">Coiled coil</keyword>
<dbReference type="Proteomes" id="UP000002640">
    <property type="component" value="Unassembled WGS sequence"/>
</dbReference>
<dbReference type="EMBL" id="JH159160">
    <property type="protein sequence ID" value="EGZ08917.1"/>
    <property type="molecule type" value="Genomic_DNA"/>
</dbReference>
<keyword evidence="6" id="KW-1185">Reference proteome</keyword>
<keyword evidence="1" id="KW-0343">GTPase activation</keyword>
<reference evidence="5 6" key="1">
    <citation type="journal article" date="2006" name="Science">
        <title>Phytophthora genome sequences uncover evolutionary origins and mechanisms of pathogenesis.</title>
        <authorList>
            <person name="Tyler B.M."/>
            <person name="Tripathy S."/>
            <person name="Zhang X."/>
            <person name="Dehal P."/>
            <person name="Jiang R.H."/>
            <person name="Aerts A."/>
            <person name="Arredondo F.D."/>
            <person name="Baxter L."/>
            <person name="Bensasson D."/>
            <person name="Beynon J.L."/>
            <person name="Chapman J."/>
            <person name="Damasceno C.M."/>
            <person name="Dorrance A.E."/>
            <person name="Dou D."/>
            <person name="Dickerman A.W."/>
            <person name="Dubchak I.L."/>
            <person name="Garbelotto M."/>
            <person name="Gijzen M."/>
            <person name="Gordon S.G."/>
            <person name="Govers F."/>
            <person name="Grunwald N.J."/>
            <person name="Huang W."/>
            <person name="Ivors K.L."/>
            <person name="Jones R.W."/>
            <person name="Kamoun S."/>
            <person name="Krampis K."/>
            <person name="Lamour K.H."/>
            <person name="Lee M.K."/>
            <person name="McDonald W.H."/>
            <person name="Medina M."/>
            <person name="Meijer H.J."/>
            <person name="Nordberg E.K."/>
            <person name="Maclean D.J."/>
            <person name="Ospina-Giraldo M.D."/>
            <person name="Morris P.F."/>
            <person name="Phuntumart V."/>
            <person name="Putnam N.H."/>
            <person name="Rash S."/>
            <person name="Rose J.K."/>
            <person name="Sakihama Y."/>
            <person name="Salamov A.A."/>
            <person name="Savidor A."/>
            <person name="Scheuring C.F."/>
            <person name="Smith B.M."/>
            <person name="Sobral B.W."/>
            <person name="Terry A."/>
            <person name="Torto-Alalibo T.A."/>
            <person name="Win J."/>
            <person name="Xu Z."/>
            <person name="Zhang H."/>
            <person name="Grigoriev I.V."/>
            <person name="Rokhsar D.S."/>
            <person name="Boore J.L."/>
        </authorList>
    </citation>
    <scope>NUCLEOTIDE SEQUENCE [LARGE SCALE GENOMIC DNA]</scope>
    <source>
        <strain evidence="5 6">P6497</strain>
    </source>
</reference>
<dbReference type="SMART" id="SM00368">
    <property type="entry name" value="LRR_RI"/>
    <property type="match status" value="6"/>
</dbReference>
<gene>
    <name evidence="5" type="ORF">PHYSODRAFT_318767</name>
</gene>
<evidence type="ECO:0000256" key="3">
    <source>
        <dbReference type="ARBA" id="ARBA00022737"/>
    </source>
</evidence>
<dbReference type="Pfam" id="PF13516">
    <property type="entry name" value="LRR_6"/>
    <property type="match status" value="1"/>
</dbReference>
<dbReference type="GO" id="GO:0005096">
    <property type="term" value="F:GTPase activator activity"/>
    <property type="evidence" value="ECO:0007669"/>
    <property type="project" value="UniProtKB-KW"/>
</dbReference>
<dbReference type="OMA" id="HNLCSFA"/>
<dbReference type="AlphaFoldDB" id="G5A6G2"/>
<dbReference type="InterPro" id="IPR032675">
    <property type="entry name" value="LRR_dom_sf"/>
</dbReference>
<dbReference type="SMR" id="G5A6G2"/>
<dbReference type="PANTHER" id="PTHR24113">
    <property type="entry name" value="RAN GTPASE-ACTIVATING PROTEIN 1"/>
    <property type="match status" value="1"/>
</dbReference>
<dbReference type="GeneID" id="20644249"/>
<dbReference type="RefSeq" id="XP_009535550.1">
    <property type="nucleotide sequence ID" value="XM_009537255.1"/>
</dbReference>
<evidence type="ECO:0000256" key="2">
    <source>
        <dbReference type="ARBA" id="ARBA00022614"/>
    </source>
</evidence>